<dbReference type="NCBIfam" id="TIGR00494">
    <property type="entry name" value="crcB"/>
    <property type="match status" value="1"/>
</dbReference>
<dbReference type="Pfam" id="PF02537">
    <property type="entry name" value="CRCB"/>
    <property type="match status" value="1"/>
</dbReference>
<keyword evidence="7 12" id="KW-0406">Ion transport</keyword>
<organism evidence="13 14">
    <name type="scientific">Parvibaculum sedimenti</name>
    <dbReference type="NCBI Taxonomy" id="2608632"/>
    <lineage>
        <taxon>Bacteria</taxon>
        <taxon>Pseudomonadati</taxon>
        <taxon>Pseudomonadota</taxon>
        <taxon>Alphaproteobacteria</taxon>
        <taxon>Hyphomicrobiales</taxon>
        <taxon>Parvibaculaceae</taxon>
        <taxon>Parvibaculum</taxon>
    </lineage>
</organism>
<evidence type="ECO:0000256" key="8">
    <source>
        <dbReference type="ARBA" id="ARBA00023136"/>
    </source>
</evidence>
<keyword evidence="8 12" id="KW-0472">Membrane</keyword>
<keyword evidence="12" id="KW-0479">Metal-binding</keyword>
<evidence type="ECO:0000256" key="2">
    <source>
        <dbReference type="ARBA" id="ARBA00022475"/>
    </source>
</evidence>
<feature type="binding site" evidence="12">
    <location>
        <position position="75"/>
    </location>
    <ligand>
        <name>Na(+)</name>
        <dbReference type="ChEBI" id="CHEBI:29101"/>
        <note>structural</note>
    </ligand>
</feature>
<keyword evidence="12" id="KW-0813">Transport</keyword>
<comment type="activity regulation">
    <text evidence="12">Na(+) is not transported, but it plays an essential structural role and its presence is essential for fluoride channel function.</text>
</comment>
<dbReference type="GO" id="GO:0062054">
    <property type="term" value="F:fluoride channel activity"/>
    <property type="evidence" value="ECO:0007669"/>
    <property type="project" value="UniProtKB-UniRule"/>
</dbReference>
<dbReference type="GO" id="GO:0140114">
    <property type="term" value="P:cellular detoxification of fluoride"/>
    <property type="evidence" value="ECO:0007669"/>
    <property type="project" value="UniProtKB-UniRule"/>
</dbReference>
<sequence length="123" mass="12960">MFAVAVGGAIGSVLRYLFNIEVTKALGTGFPWGILVVNILGCFVMGAVAESFALKFNAPQEMRSFMMTGILGGFTTFSAFALDTGNMIERNDFGLAGLYLAGSVGGSILALFLGLWTVRAVFS</sequence>
<comment type="similarity">
    <text evidence="10 12">Belongs to the fluoride channel Fluc/FEX (TC 1.A.43) family.</text>
</comment>
<dbReference type="Proteomes" id="UP000468901">
    <property type="component" value="Unassembled WGS sequence"/>
</dbReference>
<dbReference type="PANTHER" id="PTHR28259">
    <property type="entry name" value="FLUORIDE EXPORT PROTEIN 1-RELATED"/>
    <property type="match status" value="1"/>
</dbReference>
<feature type="transmembrane region" description="Helical" evidence="12">
    <location>
        <begin position="65"/>
        <end position="82"/>
    </location>
</feature>
<feature type="transmembrane region" description="Helical" evidence="12">
    <location>
        <begin position="94"/>
        <end position="118"/>
    </location>
</feature>
<gene>
    <name evidence="12 13" type="primary">crcB</name>
    <name evidence="12" type="synonym">fluC</name>
    <name evidence="13" type="ORF">F2P47_09590</name>
</gene>
<dbReference type="GO" id="GO:0005886">
    <property type="term" value="C:plasma membrane"/>
    <property type="evidence" value="ECO:0007669"/>
    <property type="project" value="UniProtKB-SubCell"/>
</dbReference>
<evidence type="ECO:0000256" key="9">
    <source>
        <dbReference type="ARBA" id="ARBA00023303"/>
    </source>
</evidence>
<keyword evidence="9 12" id="KW-0407">Ion channel</keyword>
<accession>A0A6N6VHM6</accession>
<evidence type="ECO:0000256" key="10">
    <source>
        <dbReference type="ARBA" id="ARBA00035120"/>
    </source>
</evidence>
<keyword evidence="14" id="KW-1185">Reference proteome</keyword>
<evidence type="ECO:0000256" key="6">
    <source>
        <dbReference type="ARBA" id="ARBA00023053"/>
    </source>
</evidence>
<dbReference type="HAMAP" id="MF_00454">
    <property type="entry name" value="FluC"/>
    <property type="match status" value="1"/>
</dbReference>
<proteinExistence type="inferred from homology"/>
<feature type="transmembrane region" description="Helical" evidence="12">
    <location>
        <begin position="29"/>
        <end position="53"/>
    </location>
</feature>
<comment type="caution">
    <text evidence="13">The sequence shown here is derived from an EMBL/GenBank/DDBJ whole genome shotgun (WGS) entry which is preliminary data.</text>
</comment>
<evidence type="ECO:0000256" key="11">
    <source>
        <dbReference type="ARBA" id="ARBA00035585"/>
    </source>
</evidence>
<keyword evidence="5 12" id="KW-1133">Transmembrane helix</keyword>
<evidence type="ECO:0000256" key="7">
    <source>
        <dbReference type="ARBA" id="ARBA00023065"/>
    </source>
</evidence>
<feature type="binding site" evidence="12">
    <location>
        <position position="72"/>
    </location>
    <ligand>
        <name>Na(+)</name>
        <dbReference type="ChEBI" id="CHEBI:29101"/>
        <note>structural</note>
    </ligand>
</feature>
<evidence type="ECO:0000313" key="13">
    <source>
        <dbReference type="EMBL" id="KAB7740307.1"/>
    </source>
</evidence>
<reference evidence="13 14" key="1">
    <citation type="submission" date="2019-09" db="EMBL/GenBank/DDBJ databases">
        <title>Parvibaculum sedimenti sp. nov., isolated from sediment.</title>
        <authorList>
            <person name="Wang Y."/>
        </authorList>
    </citation>
    <scope>NUCLEOTIDE SEQUENCE [LARGE SCALE GENOMIC DNA]</scope>
    <source>
        <strain evidence="13 14">HXT-9</strain>
    </source>
</reference>
<keyword evidence="2 12" id="KW-1003">Cell membrane</keyword>
<comment type="catalytic activity">
    <reaction evidence="11">
        <text>fluoride(in) = fluoride(out)</text>
        <dbReference type="Rhea" id="RHEA:76159"/>
        <dbReference type="ChEBI" id="CHEBI:17051"/>
    </reaction>
    <physiologicalReaction direction="left-to-right" evidence="11">
        <dbReference type="Rhea" id="RHEA:76160"/>
    </physiologicalReaction>
</comment>
<dbReference type="PANTHER" id="PTHR28259:SF1">
    <property type="entry name" value="FLUORIDE EXPORT PROTEIN 1-RELATED"/>
    <property type="match status" value="1"/>
</dbReference>
<evidence type="ECO:0000256" key="5">
    <source>
        <dbReference type="ARBA" id="ARBA00022989"/>
    </source>
</evidence>
<dbReference type="InterPro" id="IPR003691">
    <property type="entry name" value="FluC"/>
</dbReference>
<dbReference type="NCBIfam" id="NF010791">
    <property type="entry name" value="PRK14195.1"/>
    <property type="match status" value="1"/>
</dbReference>
<dbReference type="GO" id="GO:0046872">
    <property type="term" value="F:metal ion binding"/>
    <property type="evidence" value="ECO:0007669"/>
    <property type="project" value="UniProtKB-KW"/>
</dbReference>
<evidence type="ECO:0000256" key="1">
    <source>
        <dbReference type="ARBA" id="ARBA00004651"/>
    </source>
</evidence>
<dbReference type="AlphaFoldDB" id="A0A6N6VHM6"/>
<evidence type="ECO:0000313" key="14">
    <source>
        <dbReference type="Proteomes" id="UP000468901"/>
    </source>
</evidence>
<comment type="subcellular location">
    <subcellularLocation>
        <location evidence="1 12">Cell membrane</location>
        <topology evidence="1 12">Multi-pass membrane protein</topology>
    </subcellularLocation>
</comment>
<dbReference type="EMBL" id="WESC01000007">
    <property type="protein sequence ID" value="KAB7740307.1"/>
    <property type="molecule type" value="Genomic_DNA"/>
</dbReference>
<keyword evidence="6 12" id="KW-0915">Sodium</keyword>
<keyword evidence="4 12" id="KW-0812">Transmembrane</keyword>
<keyword evidence="3" id="KW-0997">Cell inner membrane</keyword>
<comment type="function">
    <text evidence="12">Fluoride-specific ion channel. Important for reducing fluoride concentration in the cell, thus reducing its toxicity.</text>
</comment>
<evidence type="ECO:0000256" key="3">
    <source>
        <dbReference type="ARBA" id="ARBA00022519"/>
    </source>
</evidence>
<protein>
    <recommendedName>
        <fullName evidence="12">Fluoride-specific ion channel FluC</fullName>
    </recommendedName>
</protein>
<evidence type="ECO:0000256" key="12">
    <source>
        <dbReference type="HAMAP-Rule" id="MF_00454"/>
    </source>
</evidence>
<evidence type="ECO:0000256" key="4">
    <source>
        <dbReference type="ARBA" id="ARBA00022692"/>
    </source>
</evidence>
<name>A0A6N6VHM6_9HYPH</name>